<organism evidence="9 10">
    <name type="scientific">Schleiferia thermophila</name>
    <dbReference type="NCBI Taxonomy" id="884107"/>
    <lineage>
        <taxon>Bacteria</taxon>
        <taxon>Pseudomonadati</taxon>
        <taxon>Bacteroidota</taxon>
        <taxon>Flavobacteriia</taxon>
        <taxon>Flavobacteriales</taxon>
        <taxon>Schleiferiaceae</taxon>
        <taxon>Schleiferia</taxon>
    </lineage>
</organism>
<evidence type="ECO:0000256" key="2">
    <source>
        <dbReference type="ARBA" id="ARBA00022448"/>
    </source>
</evidence>
<evidence type="ECO:0000256" key="7">
    <source>
        <dbReference type="ARBA" id="ARBA00023237"/>
    </source>
</evidence>
<dbReference type="SUPFAM" id="SSF49464">
    <property type="entry name" value="Carboxypeptidase regulatory domain-like"/>
    <property type="match status" value="1"/>
</dbReference>
<dbReference type="InterPro" id="IPR037066">
    <property type="entry name" value="Plug_dom_sf"/>
</dbReference>
<keyword evidence="10" id="KW-1185">Reference proteome</keyword>
<evidence type="ECO:0000313" key="10">
    <source>
        <dbReference type="Proteomes" id="UP000253517"/>
    </source>
</evidence>
<keyword evidence="6" id="KW-0472">Membrane</keyword>
<dbReference type="Proteomes" id="UP000253517">
    <property type="component" value="Unassembled WGS sequence"/>
</dbReference>
<proteinExistence type="predicted"/>
<reference evidence="9 10" key="1">
    <citation type="submission" date="2018-07" db="EMBL/GenBank/DDBJ databases">
        <title>Genomic Encyclopedia of Type Strains, Phase IV (KMG-IV): sequencing the most valuable type-strain genomes for metagenomic binning, comparative biology and taxonomic classification.</title>
        <authorList>
            <person name="Goeker M."/>
        </authorList>
    </citation>
    <scope>NUCLEOTIDE SEQUENCE [LARGE SCALE GENOMIC DNA]</scope>
    <source>
        <strain evidence="9 10">DSM 21410</strain>
    </source>
</reference>
<keyword evidence="9" id="KW-0675">Receptor</keyword>
<dbReference type="InterPro" id="IPR039426">
    <property type="entry name" value="TonB-dep_rcpt-like"/>
</dbReference>
<comment type="subcellular location">
    <subcellularLocation>
        <location evidence="1">Cell outer membrane</location>
        <topology evidence="1">Multi-pass membrane protein</topology>
    </subcellularLocation>
</comment>
<dbReference type="GO" id="GO:0009279">
    <property type="term" value="C:cell outer membrane"/>
    <property type="evidence" value="ECO:0007669"/>
    <property type="project" value="UniProtKB-SubCell"/>
</dbReference>
<dbReference type="AlphaFoldDB" id="A0A369A4S8"/>
<keyword evidence="2" id="KW-0813">Transport</keyword>
<dbReference type="InterPro" id="IPR036942">
    <property type="entry name" value="Beta-barrel_TonB_sf"/>
</dbReference>
<dbReference type="Gene3D" id="2.60.40.1120">
    <property type="entry name" value="Carboxypeptidase-like, regulatory domain"/>
    <property type="match status" value="1"/>
</dbReference>
<comment type="caution">
    <text evidence="9">The sequence shown here is derived from an EMBL/GenBank/DDBJ whole genome shotgun (WGS) entry which is preliminary data.</text>
</comment>
<dbReference type="InterPro" id="IPR008969">
    <property type="entry name" value="CarboxyPept-like_regulatory"/>
</dbReference>
<evidence type="ECO:0000256" key="4">
    <source>
        <dbReference type="ARBA" id="ARBA00022692"/>
    </source>
</evidence>
<dbReference type="GO" id="GO:0044718">
    <property type="term" value="P:siderophore transmembrane transport"/>
    <property type="evidence" value="ECO:0007669"/>
    <property type="project" value="TreeGrafter"/>
</dbReference>
<dbReference type="EMBL" id="QPJS01000003">
    <property type="protein sequence ID" value="RCX03356.1"/>
    <property type="molecule type" value="Genomic_DNA"/>
</dbReference>
<dbReference type="PANTHER" id="PTHR30069:SF29">
    <property type="entry name" value="HEMOGLOBIN AND HEMOGLOBIN-HAPTOGLOBIN-BINDING PROTEIN 1-RELATED"/>
    <property type="match status" value="1"/>
</dbReference>
<keyword evidence="4" id="KW-0812">Transmembrane</keyword>
<dbReference type="PANTHER" id="PTHR30069">
    <property type="entry name" value="TONB-DEPENDENT OUTER MEMBRANE RECEPTOR"/>
    <property type="match status" value="1"/>
</dbReference>
<evidence type="ECO:0000256" key="6">
    <source>
        <dbReference type="ARBA" id="ARBA00023136"/>
    </source>
</evidence>
<dbReference type="Gene3D" id="2.40.170.20">
    <property type="entry name" value="TonB-dependent receptor, beta-barrel domain"/>
    <property type="match status" value="1"/>
</dbReference>
<name>A0A369A4S8_9FLAO</name>
<dbReference type="Pfam" id="PF13715">
    <property type="entry name" value="CarbopepD_reg_2"/>
    <property type="match status" value="1"/>
</dbReference>
<evidence type="ECO:0000313" key="9">
    <source>
        <dbReference type="EMBL" id="RCX03356.1"/>
    </source>
</evidence>
<protein>
    <submittedName>
        <fullName evidence="9">TonB-dependent receptor-like protein</fullName>
    </submittedName>
</protein>
<dbReference type="Pfam" id="PF07715">
    <property type="entry name" value="Plug"/>
    <property type="match status" value="1"/>
</dbReference>
<evidence type="ECO:0000256" key="3">
    <source>
        <dbReference type="ARBA" id="ARBA00022452"/>
    </source>
</evidence>
<keyword evidence="5" id="KW-0732">Signal</keyword>
<dbReference type="Gene3D" id="2.170.130.10">
    <property type="entry name" value="TonB-dependent receptor, plug domain"/>
    <property type="match status" value="1"/>
</dbReference>
<dbReference type="GO" id="GO:0015344">
    <property type="term" value="F:siderophore uptake transmembrane transporter activity"/>
    <property type="evidence" value="ECO:0007669"/>
    <property type="project" value="TreeGrafter"/>
</dbReference>
<evidence type="ECO:0000256" key="5">
    <source>
        <dbReference type="ARBA" id="ARBA00022729"/>
    </source>
</evidence>
<keyword evidence="7" id="KW-0998">Cell outer membrane</keyword>
<keyword evidence="3" id="KW-1134">Transmembrane beta strand</keyword>
<sequence length="792" mass="90981">MVKNSSIWMKKLVTLAGVLLSLFSVAQRKITLSGYVQDASNGESLIGVNIYESNKTAGTTSNEYGYYALSLQPGRYVIIFQYIGYQTEKKEITLTQNTKLDIRLKPETQQLAEVVVSTERADRNVTSVEMSTAKLDVKEIARVPQLLGEVDIIRTLTLMPGITTVGEGANGFNVRGGNIDQNLVLLDESPLYNSTHLFGFFSIINADATKDVKVYKGGIPAEYGGRLSSVVDIRQREGNDQRFSAIGGIGTLSSRLTLEGPIQREKASYLISARRSYADLFLRLSPDSNINNNILYFYDLNTKINYRINDRHRIYLSGYFGRDVLGIRNLVNFNWGNITGTARWNWVISDRLFSNTTLVASNYDYSFGTPEEEEFNFRLQSQIRNYNFGQKFTFFRSNKLTEDFGFNVIYYDFLPANVTGTIPLRLQNEYALEPAAYYSAEWKATNRFTLQYGLRYSMFYNIGPYNLTLYSNTSFPREDEIIDIVPYRSGEVIREFVGPDGLEPRIGMNYLLNDESSVKLSYNRMRQYIHLISNTTSALPIDLWRPSGQYIEPSTADQIAIGYFRNFKNNTWETSIEFFFKDMRNLVDYRDGADLFFNERIETQLVAGLGRAYGVEILIRKNTGKLTGWIAYTLSRSERLVRGNLPGATINQGNWYKANFDRPHDLAIVASYQWNNQWETGATFIYQTGRPFTIPYGRFETEGLIAPYNPLRNNGRIPDFHRLDLSATYYPKSYFHKKWKSYWNFGAFNLYNRRNAFSVYLREVENQPNQTEAIRLAILGSIIPYVTYNFKF</sequence>
<feature type="domain" description="TonB-dependent receptor plug" evidence="8">
    <location>
        <begin position="149"/>
        <end position="226"/>
    </location>
</feature>
<dbReference type="InterPro" id="IPR012910">
    <property type="entry name" value="Plug_dom"/>
</dbReference>
<gene>
    <name evidence="9" type="ORF">DES35_103241</name>
</gene>
<dbReference type="SUPFAM" id="SSF56935">
    <property type="entry name" value="Porins"/>
    <property type="match status" value="1"/>
</dbReference>
<evidence type="ECO:0000259" key="8">
    <source>
        <dbReference type="Pfam" id="PF07715"/>
    </source>
</evidence>
<evidence type="ECO:0000256" key="1">
    <source>
        <dbReference type="ARBA" id="ARBA00004571"/>
    </source>
</evidence>
<accession>A0A369A4S8</accession>